<dbReference type="AlphaFoldDB" id="A0A6J4R5L2"/>
<evidence type="ECO:0000313" key="1">
    <source>
        <dbReference type="EMBL" id="CAA9462088.1"/>
    </source>
</evidence>
<organism evidence="1">
    <name type="scientific">uncultured Rubrobacteraceae bacterium</name>
    <dbReference type="NCBI Taxonomy" id="349277"/>
    <lineage>
        <taxon>Bacteria</taxon>
        <taxon>Bacillati</taxon>
        <taxon>Actinomycetota</taxon>
        <taxon>Rubrobacteria</taxon>
        <taxon>Rubrobacterales</taxon>
        <taxon>Rubrobacteraceae</taxon>
        <taxon>environmental samples</taxon>
    </lineage>
</organism>
<proteinExistence type="predicted"/>
<protein>
    <submittedName>
        <fullName evidence="1">Uncharacterized protein</fullName>
    </submittedName>
</protein>
<sequence length="29" mass="3252">MTNAVESLRTYEGTDEMHILILGDAIMLN</sequence>
<name>A0A6J4R5L2_9ACTN</name>
<reference evidence="1" key="1">
    <citation type="submission" date="2020-02" db="EMBL/GenBank/DDBJ databases">
        <authorList>
            <person name="Meier V. D."/>
        </authorList>
    </citation>
    <scope>NUCLEOTIDE SEQUENCE</scope>
    <source>
        <strain evidence="1">AVDCRST_MAG14</strain>
    </source>
</reference>
<gene>
    <name evidence="1" type="ORF">AVDCRST_MAG14-2615</name>
</gene>
<accession>A0A6J4R5L2</accession>
<dbReference type="EMBL" id="CADCVG010000110">
    <property type="protein sequence ID" value="CAA9462088.1"/>
    <property type="molecule type" value="Genomic_DNA"/>
</dbReference>